<organism evidence="1 2">
    <name type="scientific">Protopolystoma xenopodis</name>
    <dbReference type="NCBI Taxonomy" id="117903"/>
    <lineage>
        <taxon>Eukaryota</taxon>
        <taxon>Metazoa</taxon>
        <taxon>Spiralia</taxon>
        <taxon>Lophotrochozoa</taxon>
        <taxon>Platyhelminthes</taxon>
        <taxon>Monogenea</taxon>
        <taxon>Polyopisthocotylea</taxon>
        <taxon>Polystomatidea</taxon>
        <taxon>Polystomatidae</taxon>
        <taxon>Protopolystoma</taxon>
    </lineage>
</organism>
<reference evidence="1" key="1">
    <citation type="submission" date="2018-11" db="EMBL/GenBank/DDBJ databases">
        <authorList>
            <consortium name="Pathogen Informatics"/>
        </authorList>
    </citation>
    <scope>NUCLEOTIDE SEQUENCE</scope>
</reference>
<dbReference type="AlphaFoldDB" id="A0A3S5BZP6"/>
<evidence type="ECO:0000313" key="1">
    <source>
        <dbReference type="EMBL" id="VEL26362.1"/>
    </source>
</evidence>
<name>A0A3S5BZP6_9PLAT</name>
<keyword evidence="2" id="KW-1185">Reference proteome</keyword>
<dbReference type="EMBL" id="CAAALY010079766">
    <property type="protein sequence ID" value="VEL26362.1"/>
    <property type="molecule type" value="Genomic_DNA"/>
</dbReference>
<protein>
    <submittedName>
        <fullName evidence="1">Uncharacterized protein</fullName>
    </submittedName>
</protein>
<dbReference type="Proteomes" id="UP000784294">
    <property type="component" value="Unassembled WGS sequence"/>
</dbReference>
<proteinExistence type="predicted"/>
<accession>A0A3S5BZP6</accession>
<gene>
    <name evidence="1" type="ORF">PXEA_LOCUS19802</name>
</gene>
<evidence type="ECO:0000313" key="2">
    <source>
        <dbReference type="Proteomes" id="UP000784294"/>
    </source>
</evidence>
<comment type="caution">
    <text evidence="1">The sequence shown here is derived from an EMBL/GenBank/DDBJ whole genome shotgun (WGS) entry which is preliminary data.</text>
</comment>
<sequence>MYRSSVGVRRVGGAVAASVGVDVGIGDEALESPTSTWLRRGSRVSVVVTATVVESTEAEQAAAPVAFRPSLSDA</sequence>